<gene>
    <name evidence="1" type="ORF">JJB74_29685</name>
</gene>
<dbReference type="Pfam" id="PF01042">
    <property type="entry name" value="Ribonuc_L-PSP"/>
    <property type="match status" value="1"/>
</dbReference>
<dbReference type="RefSeq" id="WP_200598175.1">
    <property type="nucleotide sequence ID" value="NZ_JAEPBG010000027.1"/>
</dbReference>
<evidence type="ECO:0000313" key="1">
    <source>
        <dbReference type="EMBL" id="MBK4738803.1"/>
    </source>
</evidence>
<dbReference type="Proteomes" id="UP000622890">
    <property type="component" value="Unassembled WGS sequence"/>
</dbReference>
<dbReference type="SUPFAM" id="SSF55298">
    <property type="entry name" value="YjgF-like"/>
    <property type="match status" value="1"/>
</dbReference>
<dbReference type="Gene3D" id="3.30.1330.40">
    <property type="entry name" value="RutC-like"/>
    <property type="match status" value="1"/>
</dbReference>
<dbReference type="InterPro" id="IPR006175">
    <property type="entry name" value="YjgF/YER057c/UK114"/>
</dbReference>
<dbReference type="EMBL" id="JAEPBG010000027">
    <property type="protein sequence ID" value="MBK4738803.1"/>
    <property type="molecule type" value="Genomic_DNA"/>
</dbReference>
<dbReference type="AlphaFoldDB" id="A0A934T469"/>
<name>A0A934T469_9BURK</name>
<evidence type="ECO:0000313" key="2">
    <source>
        <dbReference type="Proteomes" id="UP000622890"/>
    </source>
</evidence>
<comment type="caution">
    <text evidence="1">The sequence shown here is derived from an EMBL/GenBank/DDBJ whole genome shotgun (WGS) entry which is preliminary data.</text>
</comment>
<reference evidence="1" key="1">
    <citation type="submission" date="2021-01" db="EMBL/GenBank/DDBJ databases">
        <title>Genome sequence of strain Noviherbaspirillum sp. DKR-6.</title>
        <authorList>
            <person name="Chaudhary D.K."/>
        </authorList>
    </citation>
    <scope>NUCLEOTIDE SEQUENCE</scope>
    <source>
        <strain evidence="1">DKR-6</strain>
    </source>
</reference>
<dbReference type="PANTHER" id="PTHR43857:SF1">
    <property type="entry name" value="YJGH FAMILY PROTEIN"/>
    <property type="match status" value="1"/>
</dbReference>
<dbReference type="PANTHER" id="PTHR43857">
    <property type="entry name" value="BLR7761 PROTEIN"/>
    <property type="match status" value="1"/>
</dbReference>
<organism evidence="1 2">
    <name type="scientific">Noviherbaspirillum pedocola</name>
    <dbReference type="NCBI Taxonomy" id="2801341"/>
    <lineage>
        <taxon>Bacteria</taxon>
        <taxon>Pseudomonadati</taxon>
        <taxon>Pseudomonadota</taxon>
        <taxon>Betaproteobacteria</taxon>
        <taxon>Burkholderiales</taxon>
        <taxon>Oxalobacteraceae</taxon>
        <taxon>Noviherbaspirillum</taxon>
    </lineage>
</organism>
<dbReference type="InterPro" id="IPR035959">
    <property type="entry name" value="RutC-like_sf"/>
</dbReference>
<keyword evidence="2" id="KW-1185">Reference proteome</keyword>
<accession>A0A934T469</accession>
<sequence length="132" mass="14618">MPHQRLNPDTLYRAAGDVYSQIVRSEAGTQWHIAGMVPLDRNRQLVGEDDMAAQVRQVMHNVRLALDAVGAGPEHIVRIHIYTTDMDRFMTQGRELLYGFFGDAPPASTLLGVARLADARYLVEVEVTAVSG</sequence>
<dbReference type="CDD" id="cd00448">
    <property type="entry name" value="YjgF_YER057c_UK114_family"/>
    <property type="match status" value="1"/>
</dbReference>
<proteinExistence type="predicted"/>
<protein>
    <submittedName>
        <fullName evidence="1">RidA family protein</fullName>
    </submittedName>
</protein>